<keyword evidence="1" id="KW-0812">Transmembrane</keyword>
<name>A0A9N7TLY5_PLEPL</name>
<evidence type="ECO:0000256" key="1">
    <source>
        <dbReference type="SAM" id="Phobius"/>
    </source>
</evidence>
<gene>
    <name evidence="2" type="ORF">PLEPLA_LOCUS2258</name>
</gene>
<dbReference type="Proteomes" id="UP001153269">
    <property type="component" value="Unassembled WGS sequence"/>
</dbReference>
<keyword evidence="1" id="KW-0472">Membrane</keyword>
<accession>A0A9N7TLY5</accession>
<dbReference type="EMBL" id="CADEAL010000113">
    <property type="protein sequence ID" value="CAB1414549.1"/>
    <property type="molecule type" value="Genomic_DNA"/>
</dbReference>
<proteinExistence type="predicted"/>
<evidence type="ECO:0000313" key="2">
    <source>
        <dbReference type="EMBL" id="CAB1414549.1"/>
    </source>
</evidence>
<keyword evidence="1" id="KW-1133">Transmembrane helix</keyword>
<protein>
    <submittedName>
        <fullName evidence="2">Uncharacterized protein</fullName>
    </submittedName>
</protein>
<feature type="transmembrane region" description="Helical" evidence="1">
    <location>
        <begin position="55"/>
        <end position="77"/>
    </location>
</feature>
<sequence length="111" mass="12132">MRNVALSGSSFNAPRNQRHMRVATTGACQGAVYFLYATYYLLSSLSNFYSPNFRLGYWALFTVASLFISGTTVNLGIGQTVFRQRAARTWTALKALCNVGVVTSDSQLTSG</sequence>
<feature type="transmembrane region" description="Helical" evidence="1">
    <location>
        <begin position="21"/>
        <end position="43"/>
    </location>
</feature>
<comment type="caution">
    <text evidence="2">The sequence shown here is derived from an EMBL/GenBank/DDBJ whole genome shotgun (WGS) entry which is preliminary data.</text>
</comment>
<organism evidence="2 3">
    <name type="scientific">Pleuronectes platessa</name>
    <name type="common">European plaice</name>
    <dbReference type="NCBI Taxonomy" id="8262"/>
    <lineage>
        <taxon>Eukaryota</taxon>
        <taxon>Metazoa</taxon>
        <taxon>Chordata</taxon>
        <taxon>Craniata</taxon>
        <taxon>Vertebrata</taxon>
        <taxon>Euteleostomi</taxon>
        <taxon>Actinopterygii</taxon>
        <taxon>Neopterygii</taxon>
        <taxon>Teleostei</taxon>
        <taxon>Neoteleostei</taxon>
        <taxon>Acanthomorphata</taxon>
        <taxon>Carangaria</taxon>
        <taxon>Pleuronectiformes</taxon>
        <taxon>Pleuronectoidei</taxon>
        <taxon>Pleuronectidae</taxon>
        <taxon>Pleuronectes</taxon>
    </lineage>
</organism>
<reference evidence="2" key="1">
    <citation type="submission" date="2020-03" db="EMBL/GenBank/DDBJ databases">
        <authorList>
            <person name="Weist P."/>
        </authorList>
    </citation>
    <scope>NUCLEOTIDE SEQUENCE</scope>
</reference>
<dbReference type="AlphaFoldDB" id="A0A9N7TLY5"/>
<keyword evidence="3" id="KW-1185">Reference proteome</keyword>
<evidence type="ECO:0000313" key="3">
    <source>
        <dbReference type="Proteomes" id="UP001153269"/>
    </source>
</evidence>